<organism evidence="1 2">
    <name type="scientific">Limnoraphis robusta CS-951</name>
    <dbReference type="NCBI Taxonomy" id="1637645"/>
    <lineage>
        <taxon>Bacteria</taxon>
        <taxon>Bacillati</taxon>
        <taxon>Cyanobacteriota</taxon>
        <taxon>Cyanophyceae</taxon>
        <taxon>Oscillatoriophycideae</taxon>
        <taxon>Oscillatoriales</taxon>
        <taxon>Sirenicapillariaceae</taxon>
        <taxon>Limnoraphis</taxon>
    </lineage>
</organism>
<dbReference type="InterPro" id="IPR043519">
    <property type="entry name" value="NT_sf"/>
</dbReference>
<dbReference type="SUPFAM" id="SSF81301">
    <property type="entry name" value="Nucleotidyltransferase"/>
    <property type="match status" value="1"/>
</dbReference>
<gene>
    <name evidence="1" type="ORF">WN50_20940</name>
</gene>
<protein>
    <recommendedName>
        <fullName evidence="3">Nucleotidyltransferase</fullName>
    </recommendedName>
</protein>
<evidence type="ECO:0000313" key="2">
    <source>
        <dbReference type="Proteomes" id="UP000033607"/>
    </source>
</evidence>
<dbReference type="RefSeq" id="WP_046280538.1">
    <property type="nucleotide sequence ID" value="NZ_LATL02000335.1"/>
</dbReference>
<comment type="caution">
    <text evidence="1">The sequence shown here is derived from an EMBL/GenBank/DDBJ whole genome shotgun (WGS) entry which is preliminary data.</text>
</comment>
<evidence type="ECO:0008006" key="3">
    <source>
        <dbReference type="Google" id="ProtNLM"/>
    </source>
</evidence>
<sequence>MSYYLKPGYKPQSRDTTPEVDLFGFGLLKQRSPSQRLQMGAAMNQNARQFAITCFRQRFSDFSDTQLAQKLALAWLGEENCAYSIVTQNQMNWIQDSIALAGTLHPIFESLNISYFITGGVAAIAYGEVRTTRDLDIVILIHPQDITLLVTELERVGFYIPGVEDIIENRMRILQVTHIETISRADLILARDDEFERLQFKRRQQYEIPSGIKVNLASPEDIILNKLQWRSPSESEKQWRDVLGILKVQGEFLDFNYLNDWSNRLGFAEDLQQARIEAGL</sequence>
<dbReference type="Gene3D" id="3.30.460.40">
    <property type="match status" value="1"/>
</dbReference>
<reference evidence="1 2" key="1">
    <citation type="submission" date="2015-06" db="EMBL/GenBank/DDBJ databases">
        <title>Draft genome assembly of filamentous brackish cyanobacterium Limnoraphis robusta strain CS-951.</title>
        <authorList>
            <person name="Willis A."/>
            <person name="Parks M."/>
            <person name="Burford M.A."/>
        </authorList>
    </citation>
    <scope>NUCLEOTIDE SEQUENCE [LARGE SCALE GENOMIC DNA]</scope>
    <source>
        <strain evidence="1 2">CS-951</strain>
    </source>
</reference>
<dbReference type="AlphaFoldDB" id="A0A0F5YC87"/>
<name>A0A0F5YC87_9CYAN</name>
<accession>A0A0F5YC87</accession>
<dbReference type="EMBL" id="LATL02000335">
    <property type="protein sequence ID" value="KKD36227.1"/>
    <property type="molecule type" value="Genomic_DNA"/>
</dbReference>
<dbReference type="PATRIC" id="fig|1637645.4.peg.6561"/>
<evidence type="ECO:0000313" key="1">
    <source>
        <dbReference type="EMBL" id="KKD36227.1"/>
    </source>
</evidence>
<dbReference type="Proteomes" id="UP000033607">
    <property type="component" value="Unassembled WGS sequence"/>
</dbReference>
<proteinExistence type="predicted"/>